<name>A0A1I8F7Q0_9PLAT</name>
<evidence type="ECO:0000313" key="2">
    <source>
        <dbReference type="WBParaSite" id="maker-unitig_23849-snap-gene-0.2-mRNA-1"/>
    </source>
</evidence>
<sequence length="343" mass="37046">MQDEAKEKSESLSCCSLILTLVTDPLVQELTAETIADLDQLARDGSRTEKIDDAKASLKEMLETAKRNCGDALDGLKPDECSTNWPARRDGFYTAEEEAGKAESPIESKALVGDVLEKAKLDGVALQKSFASGLFVELLLGKLKNKTKDFTDPAEYEALLLEVSIGAAIEKIFVIKFANLNYVFNSGAVNANICESFNEYAASELLGAVVSATVRQSVVKSACSAALAGRCRRLLEGPGNGLPARGDSPPALSGREIGWGRRRVCRRLGSSGREDPTAVEIPCRSLLMDSCPIGGTRWRLTAVTCIARLIRFHSPLFKMFLPPPTAVAATELLPRRLLNQVAV</sequence>
<dbReference type="AlphaFoldDB" id="A0A1I8F7Q0"/>
<evidence type="ECO:0000313" key="1">
    <source>
        <dbReference type="Proteomes" id="UP000095280"/>
    </source>
</evidence>
<dbReference type="Proteomes" id="UP000095280">
    <property type="component" value="Unplaced"/>
</dbReference>
<organism evidence="1 2">
    <name type="scientific">Macrostomum lignano</name>
    <dbReference type="NCBI Taxonomy" id="282301"/>
    <lineage>
        <taxon>Eukaryota</taxon>
        <taxon>Metazoa</taxon>
        <taxon>Spiralia</taxon>
        <taxon>Lophotrochozoa</taxon>
        <taxon>Platyhelminthes</taxon>
        <taxon>Rhabditophora</taxon>
        <taxon>Macrostomorpha</taxon>
        <taxon>Macrostomida</taxon>
        <taxon>Macrostomidae</taxon>
        <taxon>Macrostomum</taxon>
    </lineage>
</organism>
<accession>A0A1I8F7Q0</accession>
<dbReference type="WBParaSite" id="maker-unitig_23849-snap-gene-0.2-mRNA-1">
    <property type="protein sequence ID" value="maker-unitig_23849-snap-gene-0.2-mRNA-1"/>
    <property type="gene ID" value="maker-unitig_23849-snap-gene-0.2"/>
</dbReference>
<proteinExistence type="predicted"/>
<protein>
    <submittedName>
        <fullName evidence="2">DCB domain-containing protein</fullName>
    </submittedName>
</protein>
<reference evidence="2" key="1">
    <citation type="submission" date="2016-11" db="UniProtKB">
        <authorList>
            <consortium name="WormBaseParasite"/>
        </authorList>
    </citation>
    <scope>IDENTIFICATION</scope>
</reference>
<keyword evidence="1" id="KW-1185">Reference proteome</keyword>